<dbReference type="Pfam" id="PF00096">
    <property type="entry name" value="zf-C2H2"/>
    <property type="match status" value="7"/>
</dbReference>
<feature type="region of interest" description="Disordered" evidence="8">
    <location>
        <begin position="2081"/>
        <end position="2105"/>
    </location>
</feature>
<organism evidence="10 11">
    <name type="scientific">Petrolisthes manimaculis</name>
    <dbReference type="NCBI Taxonomy" id="1843537"/>
    <lineage>
        <taxon>Eukaryota</taxon>
        <taxon>Metazoa</taxon>
        <taxon>Ecdysozoa</taxon>
        <taxon>Arthropoda</taxon>
        <taxon>Crustacea</taxon>
        <taxon>Multicrustacea</taxon>
        <taxon>Malacostraca</taxon>
        <taxon>Eumalacostraca</taxon>
        <taxon>Eucarida</taxon>
        <taxon>Decapoda</taxon>
        <taxon>Pleocyemata</taxon>
        <taxon>Anomura</taxon>
        <taxon>Galatheoidea</taxon>
        <taxon>Porcellanidae</taxon>
        <taxon>Petrolisthes</taxon>
    </lineage>
</organism>
<protein>
    <recommendedName>
        <fullName evidence="9">C2H2-type domain-containing protein</fullName>
    </recommendedName>
</protein>
<name>A0AAE1TWW8_9EUCA</name>
<feature type="domain" description="C2H2-type" evidence="9">
    <location>
        <begin position="2260"/>
        <end position="2288"/>
    </location>
</feature>
<feature type="domain" description="C2H2-type" evidence="9">
    <location>
        <begin position="2491"/>
        <end position="2518"/>
    </location>
</feature>
<dbReference type="GO" id="GO:0008270">
    <property type="term" value="F:zinc ion binding"/>
    <property type="evidence" value="ECO:0007669"/>
    <property type="project" value="UniProtKB-KW"/>
</dbReference>
<feature type="domain" description="C2H2-type" evidence="9">
    <location>
        <begin position="1961"/>
        <end position="1984"/>
    </location>
</feature>
<dbReference type="PROSITE" id="PS50157">
    <property type="entry name" value="ZINC_FINGER_C2H2_2"/>
    <property type="match status" value="22"/>
</dbReference>
<feature type="domain" description="C2H2-type" evidence="9">
    <location>
        <begin position="1700"/>
        <end position="1728"/>
    </location>
</feature>
<dbReference type="PROSITE" id="PS00028">
    <property type="entry name" value="ZINC_FINGER_C2H2_1"/>
    <property type="match status" value="33"/>
</dbReference>
<feature type="domain" description="C2H2-type" evidence="9">
    <location>
        <begin position="1817"/>
        <end position="1844"/>
    </location>
</feature>
<dbReference type="Proteomes" id="UP001292094">
    <property type="component" value="Unassembled WGS sequence"/>
</dbReference>
<feature type="compositionally biased region" description="Basic residues" evidence="8">
    <location>
        <begin position="1567"/>
        <end position="1579"/>
    </location>
</feature>
<feature type="domain" description="C2H2-type" evidence="9">
    <location>
        <begin position="1089"/>
        <end position="1113"/>
    </location>
</feature>
<keyword evidence="6" id="KW-0539">Nucleus</keyword>
<feature type="domain" description="C2H2-type" evidence="9">
    <location>
        <begin position="1788"/>
        <end position="1816"/>
    </location>
</feature>
<feature type="domain" description="C2H2-type" evidence="9">
    <location>
        <begin position="2289"/>
        <end position="2311"/>
    </location>
</feature>
<proteinExistence type="predicted"/>
<reference evidence="10" key="1">
    <citation type="submission" date="2023-11" db="EMBL/GenBank/DDBJ databases">
        <title>Genome assemblies of two species of porcelain crab, Petrolisthes cinctipes and Petrolisthes manimaculis (Anomura: Porcellanidae).</title>
        <authorList>
            <person name="Angst P."/>
        </authorList>
    </citation>
    <scope>NUCLEOTIDE SEQUENCE</scope>
    <source>
        <strain evidence="10">PB745_02</strain>
        <tissue evidence="10">Gill</tissue>
    </source>
</reference>
<keyword evidence="3" id="KW-0677">Repeat</keyword>
<sequence>MGGCLSSPGHVYCICKDGKKSSLLSYAEVKVVYDEEGGPVTFELVADATSRGKTLLVDNRGYTYTRGKETPKGISWRCTIRNAKTYCKATVRQKGYLFIPGSVDHCHGPETDALSVAKAFSRINQEVKARPLDPPGCVAKEIITSEFAEEPLDPITQAKLIRRAKYHRRSLHPKTIKTLVEEEPAPWTFEVVEDATKRGKPRLLDSRGYSYTQAKGTATAAVWRCTIRNDKVYCRATVRQNGFVFVCGQVEHCHPPDLGALSKAKFLGRLNKEARARPHESAASIVKRVLAAEFSTESPGPIKLANLIRSVNYQRRAARPKDPSSLEFELNESAIPQGFLQADIFIAGKRHLIFTTPSMASLLAKARSWYCDARYSIVARPFEQLFSIHVFVKSGASSKQIPMVFILMSERRKEDYVAVLLKILELMPMMPQVHSITLDYEATLWAAAMEILPTVRLYGCHFSFNQVVWQKIHELELVPSYHNSESTQKFCRQVMALPFLPVTEIPTMFVEFTESTEDSSQCYKDLVNFVKFTWLDNSLWPPPRWSVFKRPIRTKNDFEGWLKRLTHKANKRNMGFYQLITLLYKESIFDENQVFLISEEEQVKCQRAKYSRLQAKIFEHWESFIRHEITPLDLLNHVSLFNGPDASVGEVIIGQAANITTRDWPQEAPCPGNAIVICPTLPSSPRTRPRPASYRPCDLCGIIPFGDTQRHYAEHHPETLTRICLLCEARFRTFRQLSSHVLRVHGPVLICPICSVAFSDISDFQTHVQNEHSDIPVAFTCAVCRNSISALEDYCAHMETHQAEAGAIVDKGNQGRDGFGSIVEEENNTCCTICQKSLKSPSELKSHIQRVHGKQSSFQCQVCFLRYQSNGGLLDHMETHTTGAINCPLCCRQFAKFAHLRSHCDIVHGDTASFRCHHCSYSAKSIYALFTHAIIRHPDHLGLVRNIQCAKCGEKFHSGRELSQHRAARHPELVDCEHCGKQFSKYLIAKHINEKHTKEHKKECSYCSQTFYNPSRLSDHIKRHHKRDQYARFSCDQCSKSYITRSELMRHKASHQNIRRYKCEFCSHAYFKAGDLTYHRRTHTGERPHKCTSCDAAFIRPSELTTHLARVHSIHHHTRNYIRTAAPHIQATDLTDKRKKPTDEDSKGCLINSQKKSTIIDLAPVVARESNVTCQMITDVGEDGLVVEVVGEGDMEALEGVEESMQMVEGKDTIHMPEALTDTLSQEHIQNLQGTSTDTQIIYGNEEDDEATVVEVKDLPHETLSGVGDLASLLQMTPCLSQHLTLGIDASGHNTITCQSCDLTFTSIVSVTSHHCSYQCERCGKEKSTAISISHHYSNCPTRQTLKSKRATLFSCEFCPQAFKTEAELQQHNKKHIGECLKQYAQLLKERGLAETLACASQPPLKRGRPRKMNDCTVCGLIYKTPADHLRHLRNTHPEKLPHACRLCEERFQNQSVLEFHIVQHFLGSFKCDFCGIHFGRKYPFLEHLEANHAGDYLLKCEFCPYITASFHDYRNHRKDPHEGVTDADVASTCQHCQELIPEDEMKEHLAEHQDSVPATEGFQTLRKPRKQKNQYGKRKQHVCHECNVPFPSPAALSRHNHNRHPQKYSHECSTCGHRFKGTRALRLHQDGHDNGSCWCPVCKLRFGQRLHVERHFNMAHPDVNLIDCEYCSDKFDSYSKYVYHCRTSHADLLEDRRELKCTQCGACVSNRILLKKHMAKIHGMNKQNAPKSECPVCKKFFVHIDAHMNLHTRAVQYPCKECGEVFFLKSSLIVHIKQRHDQNAKKHACHVCKKSFISSSLLRTHQEQVHMHKRQNFCEFCGRAYKNKSALTYHLKVHTGERPYKCKECGVGFHRPSTLKTHMEGTHHLPYSYVYRKPQRKAGTGIVMPKLDAPSVSAQNITHESSGIVKIYVSDDVSGDVTQDKDIAKAKESEREPCAETTAVSLKKCESGDDESSGHPTCPVCNRTFHFHSQLRRHVRHEHPDFDTNELDTGMSYPYVQNKRPKDLHMEVEEDGTEEAPLRVNFTCPWCEKEFEDEGTYDQHSEDHCTRAYTQYLEGLRNSFKIYKCANKNSELGTKENWTSDSVTKDPKGAVPGSDEEESNKVSSHQCQKCLECDFTFQKKVELEYHMDKCHEESMRCCYLCNEMCYDSITLRSHIVHHYDGVMECPVCPVRYSIKKHLLSHLKNFHSSGYEITCTECSKKFLDYDVYETHLAKEHSSGAIRTCEVCEKEIMALDYENHLSLHEEEASAKGEALPHICNLCQASFMFVTKLYLHKHHEHSNLFPFQCNECERTFRTERMLKSHRWGHKYGSHQCPACRLKYRQVDQLKRHLLVVHPELEGYSCKFCPIILKNYSTYVAHLKFKHPKEAGYDKKPVRCTLCGESFAHKVQWKYHMRNHSRSLQTCRICGISVKNLEIHMNLHTKEKKFECSICGAIYHNKASFHFHVKRVHMGEEVRKHMCDICRKVFLTPSDLRIHMSRVHYGERNYWCSVCNKGYKSKVSLTYHQRLHTGERPHHCNLCGRVFRVPSYLKRHMEHDHRAQYTGVYFKQGRPKNQDDRSIARRQHPHSSAGKEIQQITLEEGTGHMPEVVQITVPMEMGREVISSVSTTQELNKEHDLELEQGGVVYVVYEN</sequence>
<evidence type="ECO:0000313" key="10">
    <source>
        <dbReference type="EMBL" id="KAK4300426.1"/>
    </source>
</evidence>
<dbReference type="InterPro" id="IPR036236">
    <property type="entry name" value="Znf_C2H2_sf"/>
</dbReference>
<dbReference type="SUPFAM" id="SSF57667">
    <property type="entry name" value="beta-beta-alpha zinc fingers"/>
    <property type="match status" value="14"/>
</dbReference>
<dbReference type="GO" id="GO:0005634">
    <property type="term" value="C:nucleus"/>
    <property type="evidence" value="ECO:0007669"/>
    <property type="project" value="UniProtKB-SubCell"/>
</dbReference>
<feature type="domain" description="C2H2-type" evidence="9">
    <location>
        <begin position="2519"/>
        <end position="2547"/>
    </location>
</feature>
<gene>
    <name evidence="10" type="ORF">Pmani_027367</name>
</gene>
<feature type="region of interest" description="Disordered" evidence="8">
    <location>
        <begin position="2554"/>
        <end position="2578"/>
    </location>
</feature>
<evidence type="ECO:0000313" key="11">
    <source>
        <dbReference type="Proteomes" id="UP001292094"/>
    </source>
</evidence>
<dbReference type="InterPro" id="IPR013087">
    <property type="entry name" value="Znf_C2H2_type"/>
</dbReference>
<feature type="domain" description="C2H2-type" evidence="9">
    <location>
        <begin position="947"/>
        <end position="970"/>
    </location>
</feature>
<dbReference type="FunFam" id="3.30.160.60:FF:000870">
    <property type="entry name" value="zinc finger protein 197 isoform X1"/>
    <property type="match status" value="1"/>
</dbReference>
<accession>A0AAE1TWW8</accession>
<feature type="domain" description="C2H2-type" evidence="9">
    <location>
        <begin position="1611"/>
        <end position="1633"/>
    </location>
</feature>
<dbReference type="FunFam" id="3.30.160.60:FF:000176">
    <property type="entry name" value="zinc finger protein 70"/>
    <property type="match status" value="1"/>
</dbReference>
<feature type="domain" description="C2H2-type" evidence="9">
    <location>
        <begin position="1033"/>
        <end position="1060"/>
    </location>
</feature>
<dbReference type="PANTHER" id="PTHR24379">
    <property type="entry name" value="KRAB AND ZINC FINGER DOMAIN-CONTAINING"/>
    <property type="match status" value="1"/>
</dbReference>
<dbReference type="FunFam" id="3.30.160.60:FF:000100">
    <property type="entry name" value="Zinc finger 45-like"/>
    <property type="match status" value="1"/>
</dbReference>
<evidence type="ECO:0000256" key="2">
    <source>
        <dbReference type="ARBA" id="ARBA00022723"/>
    </source>
</evidence>
<feature type="domain" description="C2H2-type" evidence="9">
    <location>
        <begin position="2431"/>
        <end position="2459"/>
    </location>
</feature>
<evidence type="ECO:0000256" key="7">
    <source>
        <dbReference type="PROSITE-ProRule" id="PRU00042"/>
    </source>
</evidence>
<keyword evidence="5" id="KW-0862">Zinc</keyword>
<comment type="caution">
    <text evidence="10">The sequence shown here is derived from an EMBL/GenBank/DDBJ whole genome shotgun (WGS) entry which is preliminary data.</text>
</comment>
<feature type="domain" description="C2H2-type" evidence="9">
    <location>
        <begin position="2379"/>
        <end position="2406"/>
    </location>
</feature>
<dbReference type="PANTHER" id="PTHR24379:SF121">
    <property type="entry name" value="C2H2-TYPE DOMAIN-CONTAINING PROTEIN"/>
    <property type="match status" value="1"/>
</dbReference>
<evidence type="ECO:0000259" key="9">
    <source>
        <dbReference type="PROSITE" id="PS50157"/>
    </source>
</evidence>
<feature type="domain" description="C2H2-type" evidence="9">
    <location>
        <begin position="1758"/>
        <end position="1786"/>
    </location>
</feature>
<evidence type="ECO:0000256" key="3">
    <source>
        <dbReference type="ARBA" id="ARBA00022737"/>
    </source>
</evidence>
<evidence type="ECO:0000256" key="6">
    <source>
        <dbReference type="ARBA" id="ARBA00023242"/>
    </source>
</evidence>
<feature type="domain" description="C2H2-type" evidence="9">
    <location>
        <begin position="1354"/>
        <end position="1379"/>
    </location>
</feature>
<keyword evidence="4 7" id="KW-0863">Zinc-finger</keyword>
<evidence type="ECO:0000256" key="5">
    <source>
        <dbReference type="ARBA" id="ARBA00022833"/>
    </source>
</evidence>
<comment type="subcellular location">
    <subcellularLocation>
        <location evidence="1">Nucleus</location>
    </subcellularLocation>
</comment>
<feature type="domain" description="C2H2-type" evidence="9">
    <location>
        <begin position="1845"/>
        <end position="1868"/>
    </location>
</feature>
<keyword evidence="2" id="KW-0479">Metal-binding</keyword>
<feature type="domain" description="C2H2-type" evidence="9">
    <location>
        <begin position="1002"/>
        <end position="1029"/>
    </location>
</feature>
<dbReference type="Gene3D" id="3.30.160.60">
    <property type="entry name" value="Classic Zinc Finger"/>
    <property type="match status" value="22"/>
</dbReference>
<dbReference type="SMART" id="SM00355">
    <property type="entry name" value="ZnF_C2H2"/>
    <property type="match status" value="47"/>
</dbReference>
<evidence type="ECO:0000256" key="4">
    <source>
        <dbReference type="ARBA" id="ARBA00022771"/>
    </source>
</evidence>
<evidence type="ECO:0000256" key="8">
    <source>
        <dbReference type="SAM" id="MobiDB-lite"/>
    </source>
</evidence>
<dbReference type="EMBL" id="JAWZYT010003058">
    <property type="protein sequence ID" value="KAK4300426.1"/>
    <property type="molecule type" value="Genomic_DNA"/>
</dbReference>
<feature type="domain" description="C2H2-type" evidence="9">
    <location>
        <begin position="829"/>
        <end position="857"/>
    </location>
</feature>
<feature type="region of interest" description="Disordered" evidence="8">
    <location>
        <begin position="1553"/>
        <end position="1579"/>
    </location>
</feature>
<feature type="domain" description="C2H2-type" evidence="9">
    <location>
        <begin position="1470"/>
        <end position="1498"/>
    </location>
</feature>
<keyword evidence="11" id="KW-1185">Reference proteome</keyword>
<evidence type="ECO:0000256" key="1">
    <source>
        <dbReference type="ARBA" id="ARBA00004123"/>
    </source>
</evidence>
<feature type="domain" description="C2H2-type" evidence="9">
    <location>
        <begin position="1061"/>
        <end position="1088"/>
    </location>
</feature>
<feature type="domain" description="C2H2-type" evidence="9">
    <location>
        <begin position="2462"/>
        <end position="2490"/>
    </location>
</feature>